<comment type="caution">
    <text evidence="2">The sequence shown here is derived from an EMBL/GenBank/DDBJ whole genome shotgun (WGS) entry which is preliminary data.</text>
</comment>
<dbReference type="Pfam" id="PF13217">
    <property type="entry name" value="DUF4025"/>
    <property type="match status" value="1"/>
</dbReference>
<accession>A0ABU5CVT8</accession>
<reference evidence="2 3" key="1">
    <citation type="submission" date="2023-10" db="EMBL/GenBank/DDBJ databases">
        <title>Virgibacillus soli CC-YMP-6 genome.</title>
        <authorList>
            <person name="Miliotis G."/>
            <person name="Sengupta P."/>
            <person name="Hameed A."/>
            <person name="Chuvochina M."/>
            <person name="Mcdonagh F."/>
            <person name="Simpson A.C."/>
            <person name="Singh N.K."/>
            <person name="Rekha P.D."/>
            <person name="Raman K."/>
            <person name="Hugenholtz P."/>
            <person name="Venkateswaran K."/>
        </authorList>
    </citation>
    <scope>NUCLEOTIDE SEQUENCE [LARGE SCALE GENOMIC DNA]</scope>
    <source>
        <strain evidence="2 3">CC-YMP-6</strain>
    </source>
</reference>
<dbReference type="InterPro" id="IPR025100">
    <property type="entry name" value="DUF4025"/>
</dbReference>
<sequence>MYDENKKVGEVIYHPKDKKSKGAVIQGLAETHEQATDAYTEGTVGGDIHNSDA</sequence>
<dbReference type="RefSeq" id="WP_320380792.1">
    <property type="nucleotide sequence ID" value="NZ_JAWDIQ010000003.1"/>
</dbReference>
<evidence type="ECO:0000313" key="3">
    <source>
        <dbReference type="Proteomes" id="UP001275315"/>
    </source>
</evidence>
<protein>
    <submittedName>
        <fullName evidence="2">YozQ family protein</fullName>
    </submittedName>
</protein>
<keyword evidence="3" id="KW-1185">Reference proteome</keyword>
<evidence type="ECO:0000313" key="2">
    <source>
        <dbReference type="EMBL" id="MDY0409932.1"/>
    </source>
</evidence>
<dbReference type="Proteomes" id="UP001275315">
    <property type="component" value="Unassembled WGS sequence"/>
</dbReference>
<dbReference type="EMBL" id="JAWDIQ010000003">
    <property type="protein sequence ID" value="MDY0409932.1"/>
    <property type="molecule type" value="Genomic_DNA"/>
</dbReference>
<feature type="region of interest" description="Disordered" evidence="1">
    <location>
        <begin position="34"/>
        <end position="53"/>
    </location>
</feature>
<name>A0ABU5CVT8_9BACI</name>
<evidence type="ECO:0000256" key="1">
    <source>
        <dbReference type="SAM" id="MobiDB-lite"/>
    </source>
</evidence>
<organism evidence="2 3">
    <name type="scientific">Paracerasibacillus soli</name>
    <dbReference type="NCBI Taxonomy" id="480284"/>
    <lineage>
        <taxon>Bacteria</taxon>
        <taxon>Bacillati</taxon>
        <taxon>Bacillota</taxon>
        <taxon>Bacilli</taxon>
        <taxon>Bacillales</taxon>
        <taxon>Bacillaceae</taxon>
        <taxon>Paracerasibacillus</taxon>
    </lineage>
</organism>
<proteinExistence type="predicted"/>
<gene>
    <name evidence="2" type="ORF">RWD45_16805</name>
</gene>